<protein>
    <submittedName>
        <fullName evidence="10">Iron complex transport system substrate-binding protein</fullName>
    </submittedName>
</protein>
<dbReference type="InterPro" id="IPR051313">
    <property type="entry name" value="Bact_iron-sidero_bind"/>
</dbReference>
<comment type="subcellular location">
    <subcellularLocation>
        <location evidence="1">Cell envelope</location>
    </subcellularLocation>
</comment>
<comment type="caution">
    <text evidence="10">The sequence shown here is derived from an EMBL/GenBank/DDBJ whole genome shotgun (WGS) entry which is preliminary data.</text>
</comment>
<dbReference type="EMBL" id="JACHXK010000015">
    <property type="protein sequence ID" value="MBB3112901.1"/>
    <property type="molecule type" value="Genomic_DNA"/>
</dbReference>
<dbReference type="SMART" id="SM00342">
    <property type="entry name" value="HTH_ARAC"/>
    <property type="match status" value="1"/>
</dbReference>
<dbReference type="Proteomes" id="UP000570361">
    <property type="component" value="Unassembled WGS sequence"/>
</dbReference>
<proteinExistence type="inferred from homology"/>
<dbReference type="SUPFAM" id="SSF51182">
    <property type="entry name" value="RmlC-like cupins"/>
    <property type="match status" value="1"/>
</dbReference>
<dbReference type="RefSeq" id="WP_183603012.1">
    <property type="nucleotide sequence ID" value="NZ_JACHXK010000015.1"/>
</dbReference>
<dbReference type="SUPFAM" id="SSF46689">
    <property type="entry name" value="Homeodomain-like"/>
    <property type="match status" value="2"/>
</dbReference>
<feature type="domain" description="Fe/B12 periplasmic-binding" evidence="9">
    <location>
        <begin position="277"/>
        <end position="533"/>
    </location>
</feature>
<dbReference type="AlphaFoldDB" id="A0A7W5FPY4"/>
<keyword evidence="6" id="KW-0238">DNA-binding</keyword>
<evidence type="ECO:0000259" key="9">
    <source>
        <dbReference type="PROSITE" id="PS50983"/>
    </source>
</evidence>
<name>A0A7W5FPY4_9BACL</name>
<evidence type="ECO:0000256" key="4">
    <source>
        <dbReference type="ARBA" id="ARBA00022729"/>
    </source>
</evidence>
<dbReference type="Pfam" id="PF01497">
    <property type="entry name" value="Peripla_BP_2"/>
    <property type="match status" value="1"/>
</dbReference>
<keyword evidence="5" id="KW-0805">Transcription regulation</keyword>
<dbReference type="Gene3D" id="3.40.50.1980">
    <property type="entry name" value="Nitrogenase molybdenum iron protein domain"/>
    <property type="match status" value="2"/>
</dbReference>
<reference evidence="10 11" key="1">
    <citation type="submission" date="2020-08" db="EMBL/GenBank/DDBJ databases">
        <title>Genomic Encyclopedia of Type Strains, Phase III (KMG-III): the genomes of soil and plant-associated and newly described type strains.</title>
        <authorList>
            <person name="Whitman W."/>
        </authorList>
    </citation>
    <scope>NUCLEOTIDE SEQUENCE [LARGE SCALE GENOMIC DNA]</scope>
    <source>
        <strain evidence="10 11">CECT 5862</strain>
    </source>
</reference>
<evidence type="ECO:0000256" key="3">
    <source>
        <dbReference type="ARBA" id="ARBA00022448"/>
    </source>
</evidence>
<dbReference type="InterPro" id="IPR014710">
    <property type="entry name" value="RmlC-like_jellyroll"/>
</dbReference>
<dbReference type="GO" id="GO:1901678">
    <property type="term" value="P:iron coordination entity transport"/>
    <property type="evidence" value="ECO:0007669"/>
    <property type="project" value="UniProtKB-ARBA"/>
</dbReference>
<feature type="domain" description="HTH araC/xylS-type" evidence="8">
    <location>
        <begin position="175"/>
        <end position="273"/>
    </location>
</feature>
<organism evidence="10 11">
    <name type="scientific">Paenibacillus phyllosphaerae</name>
    <dbReference type="NCBI Taxonomy" id="274593"/>
    <lineage>
        <taxon>Bacteria</taxon>
        <taxon>Bacillati</taxon>
        <taxon>Bacillota</taxon>
        <taxon>Bacilli</taxon>
        <taxon>Bacillales</taxon>
        <taxon>Paenibacillaceae</taxon>
        <taxon>Paenibacillus</taxon>
    </lineage>
</organism>
<dbReference type="GO" id="GO:0030288">
    <property type="term" value="C:outer membrane-bounded periplasmic space"/>
    <property type="evidence" value="ECO:0007669"/>
    <property type="project" value="TreeGrafter"/>
</dbReference>
<dbReference type="PROSITE" id="PS50983">
    <property type="entry name" value="FE_B12_PBP"/>
    <property type="match status" value="1"/>
</dbReference>
<accession>A0A7W5FPY4</accession>
<dbReference type="GO" id="GO:0003700">
    <property type="term" value="F:DNA-binding transcription factor activity"/>
    <property type="evidence" value="ECO:0007669"/>
    <property type="project" value="InterPro"/>
</dbReference>
<dbReference type="InterPro" id="IPR011051">
    <property type="entry name" value="RmlC_Cupin_sf"/>
</dbReference>
<dbReference type="PANTHER" id="PTHR30532:SF26">
    <property type="entry name" value="IRON(3+)-HYDROXAMATE-BINDING PROTEIN FHUD"/>
    <property type="match status" value="1"/>
</dbReference>
<evidence type="ECO:0000256" key="2">
    <source>
        <dbReference type="ARBA" id="ARBA00008814"/>
    </source>
</evidence>
<dbReference type="Gene3D" id="2.60.120.10">
    <property type="entry name" value="Jelly Rolls"/>
    <property type="match status" value="1"/>
</dbReference>
<evidence type="ECO:0000313" key="10">
    <source>
        <dbReference type="EMBL" id="MBB3112901.1"/>
    </source>
</evidence>
<evidence type="ECO:0000256" key="7">
    <source>
        <dbReference type="ARBA" id="ARBA00023163"/>
    </source>
</evidence>
<keyword evidence="4" id="KW-0732">Signal</keyword>
<comment type="similarity">
    <text evidence="2">Belongs to the bacterial solute-binding protein 8 family.</text>
</comment>
<evidence type="ECO:0000256" key="1">
    <source>
        <dbReference type="ARBA" id="ARBA00004196"/>
    </source>
</evidence>
<evidence type="ECO:0000313" key="11">
    <source>
        <dbReference type="Proteomes" id="UP000570361"/>
    </source>
</evidence>
<dbReference type="InterPro" id="IPR018062">
    <property type="entry name" value="HTH_AraC-typ_CS"/>
</dbReference>
<dbReference type="SUPFAM" id="SSF53807">
    <property type="entry name" value="Helical backbone' metal receptor"/>
    <property type="match status" value="1"/>
</dbReference>
<dbReference type="Gene3D" id="1.10.10.60">
    <property type="entry name" value="Homeodomain-like"/>
    <property type="match status" value="2"/>
</dbReference>
<dbReference type="InterPro" id="IPR018060">
    <property type="entry name" value="HTH_AraC"/>
</dbReference>
<keyword evidence="3" id="KW-0813">Transport</keyword>
<evidence type="ECO:0000259" key="8">
    <source>
        <dbReference type="PROSITE" id="PS01124"/>
    </source>
</evidence>
<gene>
    <name evidence="10" type="ORF">FHS18_005003</name>
</gene>
<dbReference type="PROSITE" id="PS00041">
    <property type="entry name" value="HTH_ARAC_FAMILY_1"/>
    <property type="match status" value="1"/>
</dbReference>
<sequence>MALQWDQVPPLHTMFFALADLEKRSEEASWAGSSSLEAKHKLFAVYEGHGTLTLDGRAYRMMPGSYFVASPGSWSEIRGGGKLDLCWYEVVFDVYRAHDGKVVQDDTLLRSANARLTEYKPQLLGMLQELYADKEAVREIDRFRNHIRFQELFYTLFQQELLEQPVKTDTRAAVERSIELLHRAYQEELTVERLAKEANIGRWQYTNLFKQLTGKSPIDYLTDIRIQRAKELLLTSDCKLREIAVLVGYRDEYYFNRRFRQTVGVSPKRYIQSMRQSLKVATLQYAGEMLALGMKPVAATDAMIGNYADALSGVTTIGDYNFNPNRLAEVKPDLVLAPDYWSHQELEKMTKLAPVAVVPWEDDVFERLRAIARLLGKQREAKSWLARYAAKAKQAKQRTAGAIRKGETALILAVSGTEISFLGARNVGQTIYHVIGFHPPKPIEHLIRQDSCFSGGELAIEELSRLETDRIFVVVNDNEHASTTLAQLLASEQWRSHKAVGKGMVYMLDKRWMWYDPHTLEWQIGEAVRMLAR</sequence>
<evidence type="ECO:0000256" key="5">
    <source>
        <dbReference type="ARBA" id="ARBA00023015"/>
    </source>
</evidence>
<evidence type="ECO:0000256" key="6">
    <source>
        <dbReference type="ARBA" id="ARBA00023125"/>
    </source>
</evidence>
<dbReference type="GO" id="GO:0043565">
    <property type="term" value="F:sequence-specific DNA binding"/>
    <property type="evidence" value="ECO:0007669"/>
    <property type="project" value="InterPro"/>
</dbReference>
<dbReference type="InterPro" id="IPR002491">
    <property type="entry name" value="ABC_transptr_periplasmic_BD"/>
</dbReference>
<dbReference type="InterPro" id="IPR009057">
    <property type="entry name" value="Homeodomain-like_sf"/>
</dbReference>
<dbReference type="Pfam" id="PF12833">
    <property type="entry name" value="HTH_18"/>
    <property type="match status" value="1"/>
</dbReference>
<dbReference type="PANTHER" id="PTHR30532">
    <property type="entry name" value="IRON III DICITRATE-BINDING PERIPLASMIC PROTEIN"/>
    <property type="match status" value="1"/>
</dbReference>
<keyword evidence="7" id="KW-0804">Transcription</keyword>
<dbReference type="PROSITE" id="PS01124">
    <property type="entry name" value="HTH_ARAC_FAMILY_2"/>
    <property type="match status" value="1"/>
</dbReference>
<keyword evidence="11" id="KW-1185">Reference proteome</keyword>